<dbReference type="SUPFAM" id="SSF48225">
    <property type="entry name" value="Seven-hairpin glycosidases"/>
    <property type="match status" value="1"/>
</dbReference>
<dbReference type="EMBL" id="JAAAUY010000353">
    <property type="protein sequence ID" value="KAF9331045.1"/>
    <property type="molecule type" value="Genomic_DNA"/>
</dbReference>
<accession>A0A9P5VLQ1</accession>
<evidence type="ECO:0000256" key="1">
    <source>
        <dbReference type="ARBA" id="ARBA00001913"/>
    </source>
</evidence>
<evidence type="ECO:0000313" key="7">
    <source>
        <dbReference type="EMBL" id="KAF9331045.1"/>
    </source>
</evidence>
<protein>
    <recommendedName>
        <fullName evidence="9">Alpha-1,2-Mannosidase</fullName>
    </recommendedName>
</protein>
<dbReference type="GO" id="GO:0005975">
    <property type="term" value="P:carbohydrate metabolic process"/>
    <property type="evidence" value="ECO:0007669"/>
    <property type="project" value="InterPro"/>
</dbReference>
<keyword evidence="4" id="KW-0378">Hydrolase</keyword>
<proteinExistence type="inferred from homology"/>
<dbReference type="InterPro" id="IPR001382">
    <property type="entry name" value="Glyco_hydro_47"/>
</dbReference>
<keyword evidence="5" id="KW-1015">Disulfide bond</keyword>
<name>A0A9P5VLQ1_9FUNG</name>
<feature type="binding site" evidence="6">
    <location>
        <position position="62"/>
    </location>
    <ligand>
        <name>Ca(2+)</name>
        <dbReference type="ChEBI" id="CHEBI:29108"/>
    </ligand>
</feature>
<dbReference type="InterPro" id="IPR012341">
    <property type="entry name" value="6hp_glycosidase-like_sf"/>
</dbReference>
<dbReference type="GO" id="GO:0036503">
    <property type="term" value="P:ERAD pathway"/>
    <property type="evidence" value="ECO:0007669"/>
    <property type="project" value="UniProtKB-ARBA"/>
</dbReference>
<comment type="similarity">
    <text evidence="3">Belongs to the glycosyl hydrolase 47 family.</text>
</comment>
<evidence type="ECO:0000256" key="5">
    <source>
        <dbReference type="ARBA" id="ARBA00023157"/>
    </source>
</evidence>
<gene>
    <name evidence="7" type="ORF">BG006_006077</name>
</gene>
<organism evidence="7 8">
    <name type="scientific">Podila minutissima</name>
    <dbReference type="NCBI Taxonomy" id="64525"/>
    <lineage>
        <taxon>Eukaryota</taxon>
        <taxon>Fungi</taxon>
        <taxon>Fungi incertae sedis</taxon>
        <taxon>Mucoromycota</taxon>
        <taxon>Mortierellomycotina</taxon>
        <taxon>Mortierellomycetes</taxon>
        <taxon>Mortierellales</taxon>
        <taxon>Mortierellaceae</taxon>
        <taxon>Podila</taxon>
    </lineage>
</organism>
<evidence type="ECO:0000313" key="8">
    <source>
        <dbReference type="Proteomes" id="UP000696485"/>
    </source>
</evidence>
<dbReference type="AlphaFoldDB" id="A0A9P5VLQ1"/>
<dbReference type="PANTHER" id="PTHR11742">
    <property type="entry name" value="MANNOSYL-OLIGOSACCHARIDE ALPHA-1,2-MANNOSIDASE-RELATED"/>
    <property type="match status" value="1"/>
</dbReference>
<keyword evidence="8" id="KW-1185">Reference proteome</keyword>
<dbReference type="GO" id="GO:0016020">
    <property type="term" value="C:membrane"/>
    <property type="evidence" value="ECO:0007669"/>
    <property type="project" value="InterPro"/>
</dbReference>
<reference evidence="7" key="1">
    <citation type="journal article" date="2020" name="Fungal Divers.">
        <title>Resolving the Mortierellaceae phylogeny through synthesis of multi-gene phylogenetics and phylogenomics.</title>
        <authorList>
            <person name="Vandepol N."/>
            <person name="Liber J."/>
            <person name="Desiro A."/>
            <person name="Na H."/>
            <person name="Kennedy M."/>
            <person name="Barry K."/>
            <person name="Grigoriev I.V."/>
            <person name="Miller A.N."/>
            <person name="O'Donnell K."/>
            <person name="Stajich J.E."/>
            <person name="Bonito G."/>
        </authorList>
    </citation>
    <scope>NUCLEOTIDE SEQUENCE</scope>
    <source>
        <strain evidence="7">NVP1</strain>
    </source>
</reference>
<evidence type="ECO:0000256" key="4">
    <source>
        <dbReference type="ARBA" id="ARBA00022801"/>
    </source>
</evidence>
<sequence length="70" mass="8186">MFQNLERSCRTNIAYSGLLDVNMPGSHNDKMESFFMAETMQYYYLIFSTPDVISLDNFVLNTEAHPIRRT</sequence>
<dbReference type="Gene3D" id="1.50.10.10">
    <property type="match status" value="1"/>
</dbReference>
<dbReference type="Proteomes" id="UP000696485">
    <property type="component" value="Unassembled WGS sequence"/>
</dbReference>
<dbReference type="Pfam" id="PF01532">
    <property type="entry name" value="Glyco_hydro_47"/>
    <property type="match status" value="1"/>
</dbReference>
<comment type="pathway">
    <text evidence="2">Protein modification; protein glycosylation.</text>
</comment>
<comment type="caution">
    <text evidence="7">The sequence shown here is derived from an EMBL/GenBank/DDBJ whole genome shotgun (WGS) entry which is preliminary data.</text>
</comment>
<dbReference type="InterPro" id="IPR050749">
    <property type="entry name" value="Glycosyl_Hydrolase_47"/>
</dbReference>
<evidence type="ECO:0008006" key="9">
    <source>
        <dbReference type="Google" id="ProtNLM"/>
    </source>
</evidence>
<keyword evidence="6" id="KW-0479">Metal-binding</keyword>
<dbReference type="GO" id="GO:0005509">
    <property type="term" value="F:calcium ion binding"/>
    <property type="evidence" value="ECO:0007669"/>
    <property type="project" value="InterPro"/>
</dbReference>
<dbReference type="InterPro" id="IPR036026">
    <property type="entry name" value="Seven-hairpin_glycosidases"/>
</dbReference>
<evidence type="ECO:0000256" key="3">
    <source>
        <dbReference type="ARBA" id="ARBA00007658"/>
    </source>
</evidence>
<evidence type="ECO:0000256" key="6">
    <source>
        <dbReference type="PIRSR" id="PIRSR601382-2"/>
    </source>
</evidence>
<comment type="cofactor">
    <cofactor evidence="1 6">
        <name>Ca(2+)</name>
        <dbReference type="ChEBI" id="CHEBI:29108"/>
    </cofactor>
</comment>
<evidence type="ECO:0000256" key="2">
    <source>
        <dbReference type="ARBA" id="ARBA00004922"/>
    </source>
</evidence>
<dbReference type="GO" id="GO:0004571">
    <property type="term" value="F:mannosyl-oligosaccharide 1,2-alpha-mannosidase activity"/>
    <property type="evidence" value="ECO:0007669"/>
    <property type="project" value="InterPro"/>
</dbReference>
<dbReference type="GO" id="GO:0005783">
    <property type="term" value="C:endoplasmic reticulum"/>
    <property type="evidence" value="ECO:0007669"/>
    <property type="project" value="TreeGrafter"/>
</dbReference>
<keyword evidence="6" id="KW-0106">Calcium</keyword>
<dbReference type="PANTHER" id="PTHR11742:SF103">
    <property type="entry name" value="ENDOPLASMIC RETICULUM MANNOSIDASE MNL2-RELATED"/>
    <property type="match status" value="1"/>
</dbReference>